<dbReference type="EMBL" id="MK503925">
    <property type="protein sequence ID" value="QED40314.1"/>
    <property type="molecule type" value="Genomic_DNA"/>
</dbReference>
<dbReference type="EMBL" id="KF891883">
    <property type="protein sequence ID" value="AIW01526.1"/>
    <property type="molecule type" value="Genomic_DNA"/>
</dbReference>
<evidence type="ECO:0000313" key="3">
    <source>
        <dbReference type="EMBL" id="AFH59058.1"/>
    </source>
</evidence>
<accession>A1YJA4</accession>
<dbReference type="EMBL" id="MW162628">
    <property type="protein sequence ID" value="QRN46227.1"/>
    <property type="molecule type" value="Genomic_DNA"/>
</dbReference>
<evidence type="ECO:0000313" key="8">
    <source>
        <dbReference type="EMBL" id="QWS70927.1"/>
    </source>
</evidence>
<name>A1YJA4_NPVSF</name>
<sequence length="59" mass="7311">MNKYSKCYFCEEMVYLHKKYTNTSSDRFFNRFRAIIKNNKIMCIECYKDIFLNNFNNNT</sequence>
<dbReference type="OrthoDB" id="24008at10239"/>
<evidence type="ECO:0000313" key="7">
    <source>
        <dbReference type="EMBL" id="QRN46227.1"/>
    </source>
</evidence>
<protein>
    <submittedName>
        <fullName evidence="7">Sf114</fullName>
    </submittedName>
</protein>
<gene>
    <name evidence="8" type="primary">hypothetical protein</name>
    <name evidence="2" type="ORF">Sf114</name>
</gene>
<evidence type="ECO:0000313" key="2">
    <source>
        <dbReference type="EMBL" id="ADV91347.1"/>
    </source>
</evidence>
<proteinExistence type="predicted"/>
<dbReference type="EMBL" id="MZ292981">
    <property type="protein sequence ID" value="QWS70927.1"/>
    <property type="molecule type" value="Genomic_DNA"/>
</dbReference>
<dbReference type="EMBL" id="JF899325">
    <property type="protein sequence ID" value="AFH59058.1"/>
    <property type="molecule type" value="Genomic_DNA"/>
</dbReference>
<reference evidence="2" key="3">
    <citation type="journal article" date="2011" name="J. Invertebr. Pathol.">
        <title>Sequence comparison between three geographically distinct Spodoptera frugiperda multiple nucleopolyhedrovirus isolates: Detecting positively selected genes.</title>
        <authorList>
            <person name="Simon O."/>
            <person name="Palma L."/>
            <person name="Beperet I."/>
            <person name="Munoz D."/>
            <person name="Lopez-Ferber M."/>
            <person name="Caballero P."/>
            <person name="Williams T."/>
        </authorList>
    </citation>
    <scope>NUCLEOTIDE SEQUENCE</scope>
    <source>
        <strain evidence="2">Nicaraguan</strain>
    </source>
</reference>
<dbReference type="EMBL" id="HM595733">
    <property type="protein sequence ID" value="ADV91347.1"/>
    <property type="molecule type" value="Genomic_DNA"/>
</dbReference>
<dbReference type="EMBL" id="MK503924">
    <property type="protein sequence ID" value="QED40172.1"/>
    <property type="molecule type" value="Genomic_DNA"/>
</dbReference>
<evidence type="ECO:0000313" key="5">
    <source>
        <dbReference type="EMBL" id="QED40172.1"/>
    </source>
</evidence>
<reference evidence="1" key="2">
    <citation type="submission" date="2009-09" db="EMBL/GenBank/DDBJ databases">
        <authorList>
            <person name="Harrison R.L."/>
            <person name="Puttler B."/>
            <person name="Popham H.J."/>
        </authorList>
    </citation>
    <scope>NUCLEOTIDE SEQUENCE</scope>
    <source>
        <strain evidence="1">3AP2</strain>
    </source>
</reference>
<evidence type="ECO:0000313" key="6">
    <source>
        <dbReference type="EMBL" id="QED40314.1"/>
    </source>
</evidence>
<reference evidence="4" key="5">
    <citation type="submission" date="2013-11" db="EMBL/GenBank/DDBJ databases">
        <authorList>
            <person name="Hoang H.T."/>
            <person name="Killian M.L."/>
            <person name="Madson D.M."/>
            <person name="Arruda P.H.E."/>
            <person name="Sun D."/>
            <person name="Schwartz K.J."/>
            <person name="Yoon K."/>
        </authorList>
    </citation>
    <scope>NUCLEOTIDE SEQUENCE</scope>
    <source>
        <strain evidence="4">Colombian</strain>
    </source>
</reference>
<reference evidence="1 9" key="1">
    <citation type="journal article" date="2008" name="J. Gen. Virol.">
        <title>Genomic sequence analysis of a fast-killing isolate of Spodoptera frugiperda multiple nucleopolyhedrovirus.</title>
        <authorList>
            <person name="Harrison R.L."/>
            <person name="Puttler B."/>
            <person name="Popham H.J."/>
        </authorList>
    </citation>
    <scope>NUCLEOTIDE SEQUENCE [LARGE SCALE GENOMIC DNA]</scope>
    <source>
        <strain evidence="1">3AP2</strain>
    </source>
</reference>
<dbReference type="Proteomes" id="UP000204663">
    <property type="component" value="Segment"/>
</dbReference>
<reference evidence="4" key="6">
    <citation type="journal article" date="2015" name="BMC Genomics">
        <title>Evidence of recent interspecies horizontal gene transfer regarding nucleopolyhedrovirus infection of Spodoptera frugiperda.</title>
        <authorList>
            <person name="Barrera G.P."/>
            <person name="Belaich M.N."/>
            <person name="Patarroyo M.A."/>
            <person name="Villamizar L.F."/>
            <person name="Ghiringhelli P.D."/>
        </authorList>
    </citation>
    <scope>NUCLEOTIDE SEQUENCE</scope>
    <source>
        <strain evidence="4">Colombian</strain>
    </source>
</reference>
<organism evidence="1 9">
    <name type="scientific">Spodoptera frugiperda nuclear polyhedrosis virus</name>
    <name type="common">SfNPV</name>
    <dbReference type="NCBI Taxonomy" id="10455"/>
    <lineage>
        <taxon>Viruses</taxon>
        <taxon>Viruses incertae sedis</taxon>
        <taxon>Naldaviricetes</taxon>
        <taxon>Lefavirales</taxon>
        <taxon>Baculoviridae</taxon>
        <taxon>Alphabaculovirus</taxon>
        <taxon>Alphabaculovirus spofrugiperdae</taxon>
    </lineage>
</organism>
<dbReference type="RefSeq" id="YP_001036406.1">
    <property type="nucleotide sequence ID" value="NC_009011.2"/>
</dbReference>
<reference evidence="8" key="9">
    <citation type="submission" date="2021-05" db="EMBL/GenBank/DDBJ databases">
        <title>Genome sequence of the Spodoptera frugiperda multiple nucleopolyhedrovirus (SfMNPV) isolated from the fall armyworm, Spodoptera frugiperda, in Nigeria, Africa.</title>
        <authorList>
            <person name="Wennmann J.T."/>
            <person name="Tepa-Yotto G.T."/>
            <person name="Jehle J.A."/>
            <person name="Goergen G."/>
        </authorList>
    </citation>
    <scope>NUCLEOTIDE SEQUENCE</scope>
    <source>
        <strain evidence="8">KA1</strain>
    </source>
</reference>
<keyword evidence="9" id="KW-1185">Reference proteome</keyword>
<evidence type="ECO:0000313" key="9">
    <source>
        <dbReference type="Proteomes" id="UP000204663"/>
    </source>
</evidence>
<reference evidence="3" key="4">
    <citation type="journal article" date="2012" name="J. Invertebr. Pathol.">
        <title>Analysis of a naturally-occurring deletion mutant of Spodoptera frugiperda multiple nucleopolyhedrovirus reveals sf58 as a new per os infectivity factor of lepidopteran-infecting baculoviruses.</title>
        <authorList>
            <person name="Simon O."/>
            <person name="Palma L."/>
            <person name="Williams T."/>
            <person name="Lopez-Ferber M."/>
            <person name="Caballero P."/>
        </authorList>
    </citation>
    <scope>NUCLEOTIDE SEQUENCE</scope>
    <source>
        <strain evidence="3">Nicaraguan</strain>
    </source>
</reference>
<evidence type="ECO:0000313" key="4">
    <source>
        <dbReference type="EMBL" id="AIW01526.1"/>
    </source>
</evidence>
<reference evidence="7" key="8">
    <citation type="journal article" date="2021" name="Infect. Genet. Evol.">
        <title>Genomic diversity in a population of Spodoptera frugiperda nucleopolyhedrovirus.</title>
        <authorList>
            <person name="Masson T."/>
            <person name="Fabre M.L."/>
            <person name="Pidre M.L."/>
            <person name="Niz J.M."/>
            <person name="Berretta M.F."/>
            <person name="Romanowski V."/>
            <person name="Ferrelli M.L."/>
        </authorList>
    </citation>
    <scope>NUCLEOTIDE SEQUENCE</scope>
    <source>
        <strain evidence="7">ARG-M</strain>
    </source>
</reference>
<reference evidence="5" key="7">
    <citation type="submission" date="2019-02" db="EMBL/GenBank/DDBJ databases">
        <title>Genetic diversity of Spodoptera frugiperda multiple nucleopolyhedovirus and pathogenicity against corn- and rice-strain S. frugiperda larvae.</title>
        <authorList>
            <person name="Harrison R.L."/>
            <person name="Rowley D.L."/>
            <person name="Popham H.J."/>
        </authorList>
    </citation>
    <scope>NUCLEOTIDE SEQUENCE</scope>
    <source>
        <strain evidence="6">IIBBL BCIPV 1197</strain>
        <strain evidence="5">IIBBL BCIPV 459</strain>
    </source>
</reference>
<dbReference type="EMBL" id="EF035042">
    <property type="protein sequence ID" value="ABM45824.1"/>
    <property type="molecule type" value="Genomic_DNA"/>
</dbReference>
<dbReference type="KEGG" id="vg:5176059"/>
<evidence type="ECO:0000313" key="1">
    <source>
        <dbReference type="EMBL" id="ABM45824.1"/>
    </source>
</evidence>
<organismHost>
    <name type="scientific">Lepidoptera</name>
    <name type="common">moths &amp; butterflies</name>
    <dbReference type="NCBI Taxonomy" id="7088"/>
</organismHost>